<keyword evidence="10" id="KW-1185">Reference proteome</keyword>
<evidence type="ECO:0000256" key="3">
    <source>
        <dbReference type="ARBA" id="ARBA00022692"/>
    </source>
</evidence>
<gene>
    <name evidence="9" type="ORF">P9847_03190</name>
</gene>
<evidence type="ECO:0000256" key="4">
    <source>
        <dbReference type="ARBA" id="ARBA00022989"/>
    </source>
</evidence>
<comment type="subcellular location">
    <subcellularLocation>
        <location evidence="1">Cell membrane</location>
        <topology evidence="1">Multi-pass membrane protein</topology>
    </subcellularLocation>
</comment>
<dbReference type="Pfam" id="PF13515">
    <property type="entry name" value="FUSC_2"/>
    <property type="match status" value="1"/>
</dbReference>
<protein>
    <submittedName>
        <fullName evidence="9">FUSC family protein</fullName>
    </submittedName>
</protein>
<proteinExistence type="inferred from homology"/>
<accession>A0ABU6PPK2</accession>
<evidence type="ECO:0000256" key="7">
    <source>
        <dbReference type="SAM" id="Phobius"/>
    </source>
</evidence>
<evidence type="ECO:0000256" key="6">
    <source>
        <dbReference type="ARBA" id="ARBA00043993"/>
    </source>
</evidence>
<comment type="similarity">
    <text evidence="6">Belongs to the YccS/YhfK family.</text>
</comment>
<evidence type="ECO:0000313" key="10">
    <source>
        <dbReference type="Proteomes" id="UP001343257"/>
    </source>
</evidence>
<feature type="domain" description="Integral membrane bound transporter" evidence="8">
    <location>
        <begin position="357"/>
        <end position="483"/>
    </location>
</feature>
<dbReference type="PANTHER" id="PTHR30509:SF9">
    <property type="entry name" value="MULTIDRUG RESISTANCE PROTEIN MDTO"/>
    <property type="match status" value="1"/>
</dbReference>
<feature type="transmembrane region" description="Helical" evidence="7">
    <location>
        <begin position="152"/>
        <end position="171"/>
    </location>
</feature>
<feature type="transmembrane region" description="Helical" evidence="7">
    <location>
        <begin position="55"/>
        <end position="72"/>
    </location>
</feature>
<feature type="transmembrane region" description="Helical" evidence="7">
    <location>
        <begin position="467"/>
        <end position="488"/>
    </location>
</feature>
<evidence type="ECO:0000256" key="1">
    <source>
        <dbReference type="ARBA" id="ARBA00004651"/>
    </source>
</evidence>
<name>A0ABU6PPK2_9BACL</name>
<dbReference type="RefSeq" id="WP_328275325.1">
    <property type="nucleotide sequence ID" value="NZ_JARTLD010000007.1"/>
</dbReference>
<comment type="caution">
    <text evidence="9">The sequence shown here is derived from an EMBL/GenBank/DDBJ whole genome shotgun (WGS) entry which is preliminary data.</text>
</comment>
<evidence type="ECO:0000256" key="2">
    <source>
        <dbReference type="ARBA" id="ARBA00022475"/>
    </source>
</evidence>
<feature type="transmembrane region" description="Helical" evidence="7">
    <location>
        <begin position="419"/>
        <end position="446"/>
    </location>
</feature>
<dbReference type="Proteomes" id="UP001343257">
    <property type="component" value="Unassembled WGS sequence"/>
</dbReference>
<dbReference type="EMBL" id="JARTLD010000007">
    <property type="protein sequence ID" value="MED5016309.1"/>
    <property type="molecule type" value="Genomic_DNA"/>
</dbReference>
<keyword evidence="4 7" id="KW-1133">Transmembrane helix</keyword>
<reference evidence="9 10" key="1">
    <citation type="submission" date="2023-03" db="EMBL/GenBank/DDBJ databases">
        <title>Bacillus Genome Sequencing.</title>
        <authorList>
            <person name="Dunlap C."/>
        </authorList>
    </citation>
    <scope>NUCLEOTIDE SEQUENCE [LARGE SCALE GENOMIC DNA]</scope>
    <source>
        <strain evidence="9 10">NRS-52</strain>
    </source>
</reference>
<feature type="transmembrane region" description="Helical" evidence="7">
    <location>
        <begin position="343"/>
        <end position="365"/>
    </location>
</feature>
<evidence type="ECO:0000313" key="9">
    <source>
        <dbReference type="EMBL" id="MED5016309.1"/>
    </source>
</evidence>
<organism evidence="9 10">
    <name type="scientific">Paenibacillus chibensis</name>
    <dbReference type="NCBI Taxonomy" id="59846"/>
    <lineage>
        <taxon>Bacteria</taxon>
        <taxon>Bacillati</taxon>
        <taxon>Bacillota</taxon>
        <taxon>Bacilli</taxon>
        <taxon>Bacillales</taxon>
        <taxon>Paenibacillaceae</taxon>
        <taxon>Paenibacillus</taxon>
    </lineage>
</organism>
<keyword evidence="3 7" id="KW-0812">Transmembrane</keyword>
<feature type="transmembrane region" description="Helical" evidence="7">
    <location>
        <begin position="102"/>
        <end position="121"/>
    </location>
</feature>
<feature type="transmembrane region" description="Helical" evidence="7">
    <location>
        <begin position="128"/>
        <end position="146"/>
    </location>
</feature>
<dbReference type="PANTHER" id="PTHR30509">
    <property type="entry name" value="P-HYDROXYBENZOIC ACID EFFLUX PUMP SUBUNIT-RELATED"/>
    <property type="match status" value="1"/>
</dbReference>
<dbReference type="InterPro" id="IPR049453">
    <property type="entry name" value="Memb_transporter_dom"/>
</dbReference>
<keyword evidence="2" id="KW-1003">Cell membrane</keyword>
<feature type="transmembrane region" description="Helical" evidence="7">
    <location>
        <begin position="31"/>
        <end position="49"/>
    </location>
</feature>
<feature type="transmembrane region" description="Helical" evidence="7">
    <location>
        <begin position="397"/>
        <end position="413"/>
    </location>
</feature>
<evidence type="ECO:0000259" key="8">
    <source>
        <dbReference type="Pfam" id="PF13515"/>
    </source>
</evidence>
<evidence type="ECO:0000256" key="5">
    <source>
        <dbReference type="ARBA" id="ARBA00023136"/>
    </source>
</evidence>
<keyword evidence="5 7" id="KW-0472">Membrane</keyword>
<feature type="transmembrane region" description="Helical" evidence="7">
    <location>
        <begin position="79"/>
        <end position="96"/>
    </location>
</feature>
<sequence length="646" mass="70400">MSTRQHRPSLIHPVIRQAFEIKQTALPWNRAISAGICLGLPSLIGLMLGRFDYGLLAGTGGFTYLYAFTEPYTLRARKLFYTMLGIGVSVFGGSLLSPYPVLSAVVLGLIGALATFIFGALKFKGPAALFFVLSFALASGMPNGPAEALPRSMLVLLGGALAWLIAMAGWLTNPHGPETMAIRRVYANLAALLDAAGTKGYSKARHETLISMVEAEAAFAGKSRSWRDPHMVHRLLRMFRQAHLIYQETDTWNQRSMEPLPPALGRAVSAAAESLRSGRIPTMDGLWQLEDRDRELQRLLRPVLELESILREHSDSEDAWEGRGVPHTPAKSIFLGAFDKNSLVFLLSLRFGIILMIAALAAHAFNLNRSYWVPLSCASVMLGSTVVATYHRAIQRSIGTIIGILIASAILWARPEGIVISLAIMLFTFFAELLIVRNYAIAILFVTPNALLMAEASSHIHNVAYFAGTRIVDVITGSVIGLIGVLLLGRTSASSRIPYLMGQTIRSQSELTALLLTEQPGADLAEGGHQQRAMKTNLSNLTTVYATALGEIPRSEEELQRLLPVVWALDQFGYLLDSYAKTPNRPVLSDTELAGLLLVFEKTAQSAEQQRSMALPEVPALALAPKVRQELITLQNALVKSLSAPL</sequence>